<dbReference type="EMBL" id="JAEPBG010000044">
    <property type="protein sequence ID" value="MBK4739230.1"/>
    <property type="molecule type" value="Genomic_DNA"/>
</dbReference>
<dbReference type="GO" id="GO:0016787">
    <property type="term" value="F:hydrolase activity"/>
    <property type="evidence" value="ECO:0007669"/>
    <property type="project" value="UniProtKB-KW"/>
</dbReference>
<dbReference type="PANTHER" id="PTHR43039">
    <property type="entry name" value="ESTERASE-RELATED"/>
    <property type="match status" value="1"/>
</dbReference>
<evidence type="ECO:0000313" key="4">
    <source>
        <dbReference type="Proteomes" id="UP000622890"/>
    </source>
</evidence>
<evidence type="ECO:0000256" key="1">
    <source>
        <dbReference type="ARBA" id="ARBA00008645"/>
    </source>
</evidence>
<keyword evidence="3" id="KW-0378">Hydrolase</keyword>
<comment type="caution">
    <text evidence="3">The sequence shown here is derived from an EMBL/GenBank/DDBJ whole genome shotgun (WGS) entry which is preliminary data.</text>
</comment>
<accession>A0A934SZ69</accession>
<dbReference type="Proteomes" id="UP000622890">
    <property type="component" value="Unassembled WGS sequence"/>
</dbReference>
<dbReference type="SUPFAM" id="SSF53474">
    <property type="entry name" value="alpha/beta-Hydrolases"/>
    <property type="match status" value="1"/>
</dbReference>
<evidence type="ECO:0000259" key="2">
    <source>
        <dbReference type="Pfam" id="PF12697"/>
    </source>
</evidence>
<keyword evidence="4" id="KW-1185">Reference proteome</keyword>
<evidence type="ECO:0000313" key="3">
    <source>
        <dbReference type="EMBL" id="MBK4739230.1"/>
    </source>
</evidence>
<sequence>MILKILQRNNVKITGNGERTILFAHGFGCDQKMWRFVAPAFEGEYRTVVFDQVGAGNSRIDQYEVASYASLDRYAEDVLEICSVLDIKDCIYVGHSVASMIGVLAALKAPGLFSKMVLIGPSPCYVNRGSYIGGFDASEMDYLLEVLDANYVAWARAMAPTIMGNLDRPELGAELSESFCRADPVIARQFARVTFLSDNREDLEKLVVPTLILQCSEDPIAPELVGKFVHSRIQGSSYIQLRATGHCPNMSSPDETIAAIRTFV</sequence>
<reference evidence="3" key="1">
    <citation type="submission" date="2021-01" db="EMBL/GenBank/DDBJ databases">
        <title>Genome sequence of strain Noviherbaspirillum sp. DKR-6.</title>
        <authorList>
            <person name="Chaudhary D.K."/>
        </authorList>
    </citation>
    <scope>NUCLEOTIDE SEQUENCE</scope>
    <source>
        <strain evidence="3">DKR-6</strain>
    </source>
</reference>
<dbReference type="InterPro" id="IPR029058">
    <property type="entry name" value="AB_hydrolase_fold"/>
</dbReference>
<dbReference type="AlphaFoldDB" id="A0A934SZ69"/>
<feature type="domain" description="AB hydrolase-1" evidence="2">
    <location>
        <begin position="21"/>
        <end position="259"/>
    </location>
</feature>
<organism evidence="3 4">
    <name type="scientific">Noviherbaspirillum pedocola</name>
    <dbReference type="NCBI Taxonomy" id="2801341"/>
    <lineage>
        <taxon>Bacteria</taxon>
        <taxon>Pseudomonadati</taxon>
        <taxon>Pseudomonadota</taxon>
        <taxon>Betaproteobacteria</taxon>
        <taxon>Burkholderiales</taxon>
        <taxon>Oxalobacteraceae</taxon>
        <taxon>Noviherbaspirillum</taxon>
    </lineage>
</organism>
<dbReference type="Pfam" id="PF12697">
    <property type="entry name" value="Abhydrolase_6"/>
    <property type="match status" value="1"/>
</dbReference>
<comment type="similarity">
    <text evidence="1">Belongs to the AB hydrolase superfamily.</text>
</comment>
<proteinExistence type="inferred from homology"/>
<protein>
    <submittedName>
        <fullName evidence="3">Alpha/beta hydrolase</fullName>
    </submittedName>
</protein>
<dbReference type="InterPro" id="IPR000073">
    <property type="entry name" value="AB_hydrolase_1"/>
</dbReference>
<gene>
    <name evidence="3" type="ORF">JJB74_31950</name>
</gene>
<dbReference type="Gene3D" id="3.40.50.1820">
    <property type="entry name" value="alpha/beta hydrolase"/>
    <property type="match status" value="1"/>
</dbReference>
<name>A0A934SZ69_9BURK</name>